<evidence type="ECO:0000313" key="1">
    <source>
        <dbReference type="EMBL" id="NIA54237.1"/>
    </source>
</evidence>
<dbReference type="Proteomes" id="UP000716322">
    <property type="component" value="Unassembled WGS sequence"/>
</dbReference>
<comment type="caution">
    <text evidence="1">The sequence shown here is derived from an EMBL/GenBank/DDBJ whole genome shotgun (WGS) entry which is preliminary data.</text>
</comment>
<dbReference type="InterPro" id="IPR022037">
    <property type="entry name" value="DUF3606"/>
</dbReference>
<keyword evidence="2" id="KW-1185">Reference proteome</keyword>
<dbReference type="RefSeq" id="WP_166859201.1">
    <property type="nucleotide sequence ID" value="NZ_JAAQOM010000006.1"/>
</dbReference>
<gene>
    <name evidence="1" type="ORF">HAV22_11405</name>
</gene>
<protein>
    <submittedName>
        <fullName evidence="1">DUF3606 domain-containing protein</fullName>
    </submittedName>
</protein>
<dbReference type="EMBL" id="JAAQOM010000006">
    <property type="protein sequence ID" value="NIA54237.1"/>
    <property type="molecule type" value="Genomic_DNA"/>
</dbReference>
<organism evidence="1 2">
    <name type="scientific">Telluria antibiotica</name>
    <dbReference type="NCBI Taxonomy" id="2717319"/>
    <lineage>
        <taxon>Bacteria</taxon>
        <taxon>Pseudomonadati</taxon>
        <taxon>Pseudomonadota</taxon>
        <taxon>Betaproteobacteria</taxon>
        <taxon>Burkholderiales</taxon>
        <taxon>Oxalobacteraceae</taxon>
        <taxon>Telluria group</taxon>
        <taxon>Telluria</taxon>
    </lineage>
</organism>
<evidence type="ECO:0000313" key="2">
    <source>
        <dbReference type="Proteomes" id="UP000716322"/>
    </source>
</evidence>
<accession>A0ABX0PB21</accession>
<sequence>MSDNLQNRGGQDRSRINMHEKWEVQYWTKELGVTEEELANAVKEAGNSADAVRQHISGTRH</sequence>
<dbReference type="Pfam" id="PF12244">
    <property type="entry name" value="DUF3606"/>
    <property type="match status" value="1"/>
</dbReference>
<reference evidence="1 2" key="1">
    <citation type="submission" date="2020-03" db="EMBL/GenBank/DDBJ databases">
        <title>Genome sequence of strain Massilia sp. TW-1.</title>
        <authorList>
            <person name="Chaudhary D.K."/>
        </authorList>
    </citation>
    <scope>NUCLEOTIDE SEQUENCE [LARGE SCALE GENOMIC DNA]</scope>
    <source>
        <strain evidence="1 2">TW-1</strain>
    </source>
</reference>
<name>A0ABX0PB21_9BURK</name>
<proteinExistence type="predicted"/>